<accession>A0ABY5AT43</accession>
<dbReference type="Proteomes" id="UP001056708">
    <property type="component" value="Chromosome"/>
</dbReference>
<evidence type="ECO:0000313" key="2">
    <source>
        <dbReference type="Proteomes" id="UP001056708"/>
    </source>
</evidence>
<dbReference type="InterPro" id="IPR035943">
    <property type="entry name" value="XisI-like_sf"/>
</dbReference>
<dbReference type="SUPFAM" id="SSF143847">
    <property type="entry name" value="XisI-like"/>
    <property type="match status" value="1"/>
</dbReference>
<name>A0ABY5AT43_9CYAN</name>
<proteinExistence type="predicted"/>
<protein>
    <submittedName>
        <fullName evidence="1">XisI protein</fullName>
    </submittedName>
</protein>
<dbReference type="Gene3D" id="3.30.310.110">
    <property type="entry name" value="XisI-like"/>
    <property type="match status" value="1"/>
</dbReference>
<keyword evidence="2" id="KW-1185">Reference proteome</keyword>
<dbReference type="EMBL" id="CP098611">
    <property type="protein sequence ID" value="USR92035.1"/>
    <property type="molecule type" value="Genomic_DNA"/>
</dbReference>
<evidence type="ECO:0000313" key="1">
    <source>
        <dbReference type="EMBL" id="USR92035.1"/>
    </source>
</evidence>
<dbReference type="InterPro" id="IPR014968">
    <property type="entry name" value="XisI"/>
</dbReference>
<organism evidence="1 2">
    <name type="scientific">Phormidium yuhuli AB48</name>
    <dbReference type="NCBI Taxonomy" id="2940671"/>
    <lineage>
        <taxon>Bacteria</taxon>
        <taxon>Bacillati</taxon>
        <taxon>Cyanobacteriota</taxon>
        <taxon>Cyanophyceae</taxon>
        <taxon>Oscillatoriophycideae</taxon>
        <taxon>Oscillatoriales</taxon>
        <taxon>Oscillatoriaceae</taxon>
        <taxon>Phormidium</taxon>
        <taxon>Phormidium yuhuli</taxon>
    </lineage>
</organism>
<dbReference type="Pfam" id="PF08869">
    <property type="entry name" value="XisI"/>
    <property type="match status" value="1"/>
</dbReference>
<gene>
    <name evidence="1" type="ORF">NEA10_04740</name>
</gene>
<dbReference type="CDD" id="cd16382">
    <property type="entry name" value="XisI-like"/>
    <property type="match status" value="1"/>
</dbReference>
<sequence length="115" mass="13462">MDSRRPKLDQYRQIVADLLQRHSLDKPSLGDIEVYYFADPVHDHYQVFHAGWNRSDRIFGPLIHIDILNDKIWIQYDGTEVGVANELVDRGIPKEEIVLAYHPPQWRHLGEFAVS</sequence>
<reference evidence="1" key="1">
    <citation type="submission" date="2022-06" db="EMBL/GenBank/DDBJ databases">
        <title>Genome sequence of Phormidium yuhuli AB48 isolated from an industrial photobioreactor environment.</title>
        <authorList>
            <person name="Qiu Y."/>
            <person name="Noonan A.J.C."/>
            <person name="Dofher K."/>
            <person name="Koch M."/>
            <person name="Kieft B."/>
            <person name="Lin X."/>
            <person name="Ziels R.M."/>
            <person name="Hallam S.J."/>
        </authorList>
    </citation>
    <scope>NUCLEOTIDE SEQUENCE</scope>
    <source>
        <strain evidence="1">AB48</strain>
    </source>
</reference>
<dbReference type="RefSeq" id="WP_252664114.1">
    <property type="nucleotide sequence ID" value="NZ_CP098611.1"/>
</dbReference>